<gene>
    <name evidence="2" type="ORF">ACHAWU_008513</name>
</gene>
<reference evidence="2 3" key="1">
    <citation type="submission" date="2024-10" db="EMBL/GenBank/DDBJ databases">
        <title>Updated reference genomes for cyclostephanoid diatoms.</title>
        <authorList>
            <person name="Roberts W.R."/>
            <person name="Alverson A.J."/>
        </authorList>
    </citation>
    <scope>NUCLEOTIDE SEQUENCE [LARGE SCALE GENOMIC DNA]</scope>
    <source>
        <strain evidence="2 3">AJA232-27</strain>
    </source>
</reference>
<organism evidence="2 3">
    <name type="scientific">Discostella pseudostelligera</name>
    <dbReference type="NCBI Taxonomy" id="259834"/>
    <lineage>
        <taxon>Eukaryota</taxon>
        <taxon>Sar</taxon>
        <taxon>Stramenopiles</taxon>
        <taxon>Ochrophyta</taxon>
        <taxon>Bacillariophyta</taxon>
        <taxon>Coscinodiscophyceae</taxon>
        <taxon>Thalassiosirophycidae</taxon>
        <taxon>Stephanodiscales</taxon>
        <taxon>Stephanodiscaceae</taxon>
        <taxon>Discostella</taxon>
    </lineage>
</organism>
<feature type="signal peptide" evidence="1">
    <location>
        <begin position="1"/>
        <end position="19"/>
    </location>
</feature>
<evidence type="ECO:0000256" key="1">
    <source>
        <dbReference type="SAM" id="SignalP"/>
    </source>
</evidence>
<dbReference type="EMBL" id="JALLBG020000268">
    <property type="protein sequence ID" value="KAL3757352.1"/>
    <property type="molecule type" value="Genomic_DNA"/>
</dbReference>
<name>A0ABD3M179_9STRA</name>
<feature type="chain" id="PRO_5044755349" evidence="1">
    <location>
        <begin position="20"/>
        <end position="311"/>
    </location>
</feature>
<dbReference type="AlphaFoldDB" id="A0ABD3M179"/>
<protein>
    <submittedName>
        <fullName evidence="2">Uncharacterized protein</fullName>
    </submittedName>
</protein>
<evidence type="ECO:0000313" key="2">
    <source>
        <dbReference type="EMBL" id="KAL3757352.1"/>
    </source>
</evidence>
<evidence type="ECO:0000313" key="3">
    <source>
        <dbReference type="Proteomes" id="UP001530293"/>
    </source>
</evidence>
<proteinExistence type="predicted"/>
<comment type="caution">
    <text evidence="2">The sequence shown here is derived from an EMBL/GenBank/DDBJ whole genome shotgun (WGS) entry which is preliminary data.</text>
</comment>
<sequence length="311" mass="35156">MIVAVTFCLLLLLIELVGATTINHALIHQSIVEIPPIAFAKPIDFGLSLERYKFRDRYCPCTQHPHQSLQQYANDASSERRRDVISSTIIYTHSLLTLSFPWAADADENTLSYRRITSPRRIGQYIHKLCNSIFLSSVIESDYNFLYRGLSSDESEAIAYNNHLSAIVITDEPYDLLDPDTYNSIEAVAYFRGLENEMVAHEMPLKPSNSHLATTCPKAVAQWGRAASIWPLGEKGVEFAWMADGGLFWNSDERGFRRKKKNIVVYDGKSSGLSIALQGEREIMFRADNGFIAVPAELDDELRALLREMQT</sequence>
<accession>A0ABD3M179</accession>
<keyword evidence="1" id="KW-0732">Signal</keyword>
<dbReference type="Proteomes" id="UP001530293">
    <property type="component" value="Unassembled WGS sequence"/>
</dbReference>
<keyword evidence="3" id="KW-1185">Reference proteome</keyword>